<organism evidence="2 3">
    <name type="scientific">Dryococelus australis</name>
    <dbReference type="NCBI Taxonomy" id="614101"/>
    <lineage>
        <taxon>Eukaryota</taxon>
        <taxon>Metazoa</taxon>
        <taxon>Ecdysozoa</taxon>
        <taxon>Arthropoda</taxon>
        <taxon>Hexapoda</taxon>
        <taxon>Insecta</taxon>
        <taxon>Pterygota</taxon>
        <taxon>Neoptera</taxon>
        <taxon>Polyneoptera</taxon>
        <taxon>Phasmatodea</taxon>
        <taxon>Verophasmatodea</taxon>
        <taxon>Anareolatae</taxon>
        <taxon>Phasmatidae</taxon>
        <taxon>Eurycanthinae</taxon>
        <taxon>Dryococelus</taxon>
    </lineage>
</organism>
<dbReference type="EMBL" id="JARBHB010000004">
    <property type="protein sequence ID" value="KAJ8887275.1"/>
    <property type="molecule type" value="Genomic_DNA"/>
</dbReference>
<gene>
    <name evidence="2" type="ORF">PR048_013490</name>
</gene>
<protein>
    <submittedName>
        <fullName evidence="2">Uncharacterized protein</fullName>
    </submittedName>
</protein>
<feature type="region of interest" description="Disordered" evidence="1">
    <location>
        <begin position="90"/>
        <end position="121"/>
    </location>
</feature>
<reference evidence="2 3" key="1">
    <citation type="submission" date="2023-02" db="EMBL/GenBank/DDBJ databases">
        <title>LHISI_Scaffold_Assembly.</title>
        <authorList>
            <person name="Stuart O.P."/>
            <person name="Cleave R."/>
            <person name="Magrath M.J.L."/>
            <person name="Mikheyev A.S."/>
        </authorList>
    </citation>
    <scope>NUCLEOTIDE SEQUENCE [LARGE SCALE GENOMIC DNA]</scope>
    <source>
        <strain evidence="2">Daus_M_001</strain>
        <tissue evidence="2">Leg muscle</tissue>
    </source>
</reference>
<dbReference type="Proteomes" id="UP001159363">
    <property type="component" value="Chromosome X"/>
</dbReference>
<comment type="caution">
    <text evidence="2">The sequence shown here is derived from an EMBL/GenBank/DDBJ whole genome shotgun (WGS) entry which is preliminary data.</text>
</comment>
<accession>A0ABQ9HT50</accession>
<sequence>MNILHVQYVFYARKHKPGKTFEHFLTDVTNLCKSCSFQAEHEILRDKIVLGCSDRGTQRRLLVKGDVMLDCAIEKLRLEEITRIQAAHVQSSSQAEVDGVDRSTATKSHKQGSLVTSPSSQ</sequence>
<proteinExistence type="predicted"/>
<evidence type="ECO:0000256" key="1">
    <source>
        <dbReference type="SAM" id="MobiDB-lite"/>
    </source>
</evidence>
<evidence type="ECO:0000313" key="2">
    <source>
        <dbReference type="EMBL" id="KAJ8887275.1"/>
    </source>
</evidence>
<feature type="compositionally biased region" description="Polar residues" evidence="1">
    <location>
        <begin position="103"/>
        <end position="121"/>
    </location>
</feature>
<evidence type="ECO:0000313" key="3">
    <source>
        <dbReference type="Proteomes" id="UP001159363"/>
    </source>
</evidence>
<dbReference type="PANTHER" id="PTHR33198">
    <property type="entry name" value="ANK_REP_REGION DOMAIN-CONTAINING PROTEIN-RELATED"/>
    <property type="match status" value="1"/>
</dbReference>
<keyword evidence="3" id="KW-1185">Reference proteome</keyword>
<name>A0ABQ9HT50_9NEOP</name>